<dbReference type="InterPro" id="IPR001604">
    <property type="entry name" value="Endo_G_ENPP1-like_dom"/>
</dbReference>
<dbReference type="GO" id="GO:0006508">
    <property type="term" value="P:proteolysis"/>
    <property type="evidence" value="ECO:0007669"/>
    <property type="project" value="UniProtKB-KW"/>
</dbReference>
<gene>
    <name evidence="11" type="ORF">HNP48_004764</name>
</gene>
<dbReference type="RefSeq" id="WP_184861710.1">
    <property type="nucleotide sequence ID" value="NZ_JACHLK010000011.1"/>
</dbReference>
<evidence type="ECO:0000256" key="3">
    <source>
        <dbReference type="ARBA" id="ARBA00022729"/>
    </source>
</evidence>
<evidence type="ECO:0000313" key="11">
    <source>
        <dbReference type="EMBL" id="MBB6562055.1"/>
    </source>
</evidence>
<feature type="binding site" evidence="7">
    <location>
        <position position="552"/>
    </location>
    <ligand>
        <name>Mg(2+)</name>
        <dbReference type="ChEBI" id="CHEBI:18420"/>
        <note>catalytic</note>
    </ligand>
</feature>
<keyword evidence="11" id="KW-0540">Nuclease</keyword>
<evidence type="ECO:0000256" key="1">
    <source>
        <dbReference type="ARBA" id="ARBA00008764"/>
    </source>
</evidence>
<dbReference type="InterPro" id="IPR043504">
    <property type="entry name" value="Peptidase_S1_PA_chymotrypsin"/>
</dbReference>
<evidence type="ECO:0000256" key="2">
    <source>
        <dbReference type="ARBA" id="ARBA00022670"/>
    </source>
</evidence>
<feature type="active site" description="Proton acceptor" evidence="6">
    <location>
        <position position="515"/>
    </location>
</feature>
<keyword evidence="2 8" id="KW-0645">Protease</keyword>
<keyword evidence="4 8" id="KW-0378">Hydrolase</keyword>
<proteinExistence type="inferred from homology"/>
<dbReference type="EMBL" id="JACHLK010000011">
    <property type="protein sequence ID" value="MBB6562055.1"/>
    <property type="molecule type" value="Genomic_DNA"/>
</dbReference>
<evidence type="ECO:0000259" key="9">
    <source>
        <dbReference type="SMART" id="SM00477"/>
    </source>
</evidence>
<dbReference type="Pfam" id="PF01223">
    <property type="entry name" value="Endonuclease_NS"/>
    <property type="match status" value="1"/>
</dbReference>
<dbReference type="InterPro" id="IPR020821">
    <property type="entry name" value="ENPP1-3/EXOG-like_nuc-like"/>
</dbReference>
<reference evidence="11 12" key="1">
    <citation type="submission" date="2020-08" db="EMBL/GenBank/DDBJ databases">
        <title>Functional genomics of gut bacteria from endangered species of beetles.</title>
        <authorList>
            <person name="Carlos-Shanley C."/>
        </authorList>
    </citation>
    <scope>NUCLEOTIDE SEQUENCE [LARGE SCALE GENOMIC DNA]</scope>
    <source>
        <strain evidence="11 12">S00198</strain>
    </source>
</reference>
<dbReference type="SMART" id="SM00892">
    <property type="entry name" value="Endonuclease_NS"/>
    <property type="match status" value="1"/>
</dbReference>
<dbReference type="SMART" id="SM00477">
    <property type="entry name" value="NUC"/>
    <property type="match status" value="1"/>
</dbReference>
<dbReference type="InterPro" id="IPR040255">
    <property type="entry name" value="Non-specific_endonuclease"/>
</dbReference>
<dbReference type="Gene3D" id="3.40.570.10">
    <property type="entry name" value="Extracellular Endonuclease, subunit A"/>
    <property type="match status" value="1"/>
</dbReference>
<dbReference type="SUPFAM" id="SSF50494">
    <property type="entry name" value="Trypsin-like serine proteases"/>
    <property type="match status" value="1"/>
</dbReference>
<dbReference type="InterPro" id="IPR044929">
    <property type="entry name" value="DNA/RNA_non-sp_Endonuclease_sf"/>
</dbReference>
<keyword evidence="7" id="KW-0479">Metal-binding</keyword>
<dbReference type="Gene3D" id="2.40.10.10">
    <property type="entry name" value="Trypsin-like serine proteases"/>
    <property type="match status" value="2"/>
</dbReference>
<dbReference type="PANTHER" id="PTHR13966:SF5">
    <property type="entry name" value="ENDONUCLEASE G, MITOCHONDRIAL"/>
    <property type="match status" value="1"/>
</dbReference>
<dbReference type="GO" id="GO:0008236">
    <property type="term" value="F:serine-type peptidase activity"/>
    <property type="evidence" value="ECO:0007669"/>
    <property type="project" value="UniProtKB-KW"/>
</dbReference>
<evidence type="ECO:0000256" key="5">
    <source>
        <dbReference type="ARBA" id="ARBA00022825"/>
    </source>
</evidence>
<dbReference type="InterPro" id="IPR008256">
    <property type="entry name" value="Peptidase_S1B"/>
</dbReference>
<sequence>MGIQLADLEAAAQRYQSFQQAQIAAPIEQVVQERLKLGVTNAHKFTSKSDRLGVLANAAFKARLAEPPVPDAPPAQLPPLLAADVAGQEIAFGDNDLRPIRYLHIALLAARAVGKITVRGVVDEEGDATGFLVAPGLLLTNWHVLKSVDYAVASFVSFDYEDGLDGKPRTPKLFDLNPNELFVADQDLDYAFVAVAPATGQGEPLADFGYLRLFEETGKVDPNRRQAANILQHPLGQGKKIAIRDNYFMEPPKDRIAGSADQNSLYYGSDTLRGSSGSPVCTDEWFVVALHRGGVPKVTVVDGKPTVMRKDGTPARQGDSRASIDYVTNEGTRVSRIFASLKDKAAAPGVDAAPAQAILARIRAVARDPLTGPVQMPTAVLGIPQPLSDASGSTEEKLVRRPQAFFAGAAGYDPHFLGEGFEVPLAQMSYEVGRATAPLIDSDERELRYRNYSVFMHARRRTAIFAAANVDGQLLWKNVMDGPMPKRPAWTFDPRMDDKYQPDDAIFSNAMQRGHLFKREDAVQGEDQAQLDLADKHSFVITNATPMIGNFNNVEWGDLEDLVSEHLQAGHKVSYFAGPIFDVEDKFFNELKAGVPLAQRRKGMRVPTSFWKVVAWVEGGLLQAAGFILDQSDEIRAHGPITEEIDFGNYQQTPIAAIEERTGLSFHGLSAVDTYR</sequence>
<name>A0A7X0PHK8_9BURK</name>
<dbReference type="AlphaFoldDB" id="A0A7X0PHK8"/>
<dbReference type="PANTHER" id="PTHR13966">
    <property type="entry name" value="ENDONUCLEASE RELATED"/>
    <property type="match status" value="1"/>
</dbReference>
<dbReference type="GO" id="GO:0003676">
    <property type="term" value="F:nucleic acid binding"/>
    <property type="evidence" value="ECO:0007669"/>
    <property type="project" value="InterPro"/>
</dbReference>
<dbReference type="PRINTS" id="PR00839">
    <property type="entry name" value="V8PROTEASE"/>
</dbReference>
<keyword evidence="11" id="KW-0255">Endonuclease</keyword>
<dbReference type="Proteomes" id="UP000575083">
    <property type="component" value="Unassembled WGS sequence"/>
</dbReference>
<dbReference type="SUPFAM" id="SSF54060">
    <property type="entry name" value="His-Me finger endonucleases"/>
    <property type="match status" value="1"/>
</dbReference>
<organism evidence="11 12">
    <name type="scientific">Acidovorax soli</name>
    <dbReference type="NCBI Taxonomy" id="592050"/>
    <lineage>
        <taxon>Bacteria</taxon>
        <taxon>Pseudomonadati</taxon>
        <taxon>Pseudomonadota</taxon>
        <taxon>Betaproteobacteria</taxon>
        <taxon>Burkholderiales</taxon>
        <taxon>Comamonadaceae</taxon>
        <taxon>Acidovorax</taxon>
    </lineage>
</organism>
<comment type="similarity">
    <text evidence="1 8">Belongs to the peptidase S1B family.</text>
</comment>
<dbReference type="EC" id="3.4.21.-" evidence="8"/>
<dbReference type="InterPro" id="IPR009003">
    <property type="entry name" value="Peptidase_S1_PA"/>
</dbReference>
<keyword evidence="5 8" id="KW-0720">Serine protease</keyword>
<dbReference type="InterPro" id="IPR044925">
    <property type="entry name" value="His-Me_finger_sf"/>
</dbReference>
<protein>
    <recommendedName>
        <fullName evidence="8">Serine protease</fullName>
        <ecNumber evidence="8">3.4.21.-</ecNumber>
    </recommendedName>
</protein>
<feature type="domain" description="DNA/RNA non-specific endonuclease/pyrophosphatase/phosphodiesterase" evidence="10">
    <location>
        <begin position="448"/>
        <end position="672"/>
    </location>
</feature>
<evidence type="ECO:0000256" key="6">
    <source>
        <dbReference type="PIRSR" id="PIRSR640255-1"/>
    </source>
</evidence>
<comment type="caution">
    <text evidence="11">The sequence shown here is derived from an EMBL/GenBank/DDBJ whole genome shotgun (WGS) entry which is preliminary data.</text>
</comment>
<accession>A0A7X0PHK8</accession>
<evidence type="ECO:0000313" key="12">
    <source>
        <dbReference type="Proteomes" id="UP000575083"/>
    </source>
</evidence>
<evidence type="ECO:0000256" key="4">
    <source>
        <dbReference type="ARBA" id="ARBA00022801"/>
    </source>
</evidence>
<feature type="domain" description="ENPP1-3/EXOG-like endonuclease/phosphodiesterase" evidence="9">
    <location>
        <begin position="449"/>
        <end position="675"/>
    </location>
</feature>
<evidence type="ECO:0000256" key="7">
    <source>
        <dbReference type="PIRSR" id="PIRSR640255-2"/>
    </source>
</evidence>
<dbReference type="GO" id="GO:0004519">
    <property type="term" value="F:endonuclease activity"/>
    <property type="evidence" value="ECO:0007669"/>
    <property type="project" value="UniProtKB-KW"/>
</dbReference>
<evidence type="ECO:0000256" key="8">
    <source>
        <dbReference type="RuleBase" id="RU004296"/>
    </source>
</evidence>
<evidence type="ECO:0000259" key="10">
    <source>
        <dbReference type="SMART" id="SM00892"/>
    </source>
</evidence>
<keyword evidence="12" id="KW-1185">Reference proteome</keyword>
<dbReference type="GO" id="GO:0046872">
    <property type="term" value="F:metal ion binding"/>
    <property type="evidence" value="ECO:0007669"/>
    <property type="project" value="UniProtKB-KW"/>
</dbReference>
<dbReference type="Pfam" id="PF13365">
    <property type="entry name" value="Trypsin_2"/>
    <property type="match status" value="1"/>
</dbReference>
<keyword evidence="3" id="KW-0732">Signal</keyword>